<proteinExistence type="predicted"/>
<organism evidence="1 2">
    <name type="scientific">Kolteria novifilia</name>
    <dbReference type="NCBI Taxonomy" id="2527975"/>
    <lineage>
        <taxon>Bacteria</taxon>
        <taxon>Pseudomonadati</taxon>
        <taxon>Planctomycetota</taxon>
        <taxon>Planctomycetia</taxon>
        <taxon>Kolteriales</taxon>
        <taxon>Kolteriaceae</taxon>
        <taxon>Kolteria</taxon>
    </lineage>
</organism>
<dbReference type="RefSeq" id="WP_145258240.1">
    <property type="nucleotide sequence ID" value="NZ_CP036279.1"/>
</dbReference>
<sequence>MAAFVLGGKPVLNFPLSLEQEMCAAPIVERGAGLVVSGTEPNDIFRKMEMILGSDEYTAEAERIAERYRDWDLEASGTRLADHMESLIART</sequence>
<dbReference type="Proteomes" id="UP000317093">
    <property type="component" value="Chromosome"/>
</dbReference>
<dbReference type="AlphaFoldDB" id="A0A518B3W4"/>
<protein>
    <submittedName>
        <fullName evidence="1">Uncharacterized protein</fullName>
    </submittedName>
</protein>
<evidence type="ECO:0000313" key="2">
    <source>
        <dbReference type="Proteomes" id="UP000317093"/>
    </source>
</evidence>
<evidence type="ECO:0000313" key="1">
    <source>
        <dbReference type="EMBL" id="QDU61678.1"/>
    </source>
</evidence>
<gene>
    <name evidence="1" type="ORF">Pan216_25400</name>
</gene>
<reference evidence="1 2" key="1">
    <citation type="submission" date="2019-02" db="EMBL/GenBank/DDBJ databases">
        <title>Deep-cultivation of Planctomycetes and their phenomic and genomic characterization uncovers novel biology.</title>
        <authorList>
            <person name="Wiegand S."/>
            <person name="Jogler M."/>
            <person name="Boedeker C."/>
            <person name="Pinto D."/>
            <person name="Vollmers J."/>
            <person name="Rivas-Marin E."/>
            <person name="Kohn T."/>
            <person name="Peeters S.H."/>
            <person name="Heuer A."/>
            <person name="Rast P."/>
            <person name="Oberbeckmann S."/>
            <person name="Bunk B."/>
            <person name="Jeske O."/>
            <person name="Meyerdierks A."/>
            <person name="Storesund J.E."/>
            <person name="Kallscheuer N."/>
            <person name="Luecker S."/>
            <person name="Lage O.M."/>
            <person name="Pohl T."/>
            <person name="Merkel B.J."/>
            <person name="Hornburger P."/>
            <person name="Mueller R.-W."/>
            <person name="Bruemmer F."/>
            <person name="Labrenz M."/>
            <person name="Spormann A.M."/>
            <person name="Op den Camp H."/>
            <person name="Overmann J."/>
            <person name="Amann R."/>
            <person name="Jetten M.S.M."/>
            <person name="Mascher T."/>
            <person name="Medema M.H."/>
            <person name="Devos D.P."/>
            <person name="Kaster A.-K."/>
            <person name="Ovreas L."/>
            <person name="Rohde M."/>
            <person name="Galperin M.Y."/>
            <person name="Jogler C."/>
        </authorList>
    </citation>
    <scope>NUCLEOTIDE SEQUENCE [LARGE SCALE GENOMIC DNA]</scope>
    <source>
        <strain evidence="1 2">Pan216</strain>
    </source>
</reference>
<dbReference type="SUPFAM" id="SSF53756">
    <property type="entry name" value="UDP-Glycosyltransferase/glycogen phosphorylase"/>
    <property type="match status" value="1"/>
</dbReference>
<dbReference type="EMBL" id="CP036279">
    <property type="protein sequence ID" value="QDU61678.1"/>
    <property type="molecule type" value="Genomic_DNA"/>
</dbReference>
<accession>A0A518B3W4</accession>
<keyword evidence="2" id="KW-1185">Reference proteome</keyword>
<dbReference type="Gene3D" id="3.40.50.2000">
    <property type="entry name" value="Glycogen Phosphorylase B"/>
    <property type="match status" value="1"/>
</dbReference>
<name>A0A518B3W4_9BACT</name>
<dbReference type="KEGG" id="knv:Pan216_25400"/>